<evidence type="ECO:0000313" key="1">
    <source>
        <dbReference type="EMBL" id="TWL31848.1"/>
    </source>
</evidence>
<organism evidence="1 2">
    <name type="scientific">Bacillus licheniformis</name>
    <dbReference type="NCBI Taxonomy" id="1402"/>
    <lineage>
        <taxon>Bacteria</taxon>
        <taxon>Bacillati</taxon>
        <taxon>Bacillota</taxon>
        <taxon>Bacilli</taxon>
        <taxon>Bacillales</taxon>
        <taxon>Bacillaceae</taxon>
        <taxon>Bacillus</taxon>
    </lineage>
</organism>
<gene>
    <name evidence="1" type="ORF">CHCC16736_1016</name>
</gene>
<proteinExistence type="predicted"/>
<evidence type="ECO:0000313" key="2">
    <source>
        <dbReference type="Proteomes" id="UP000435910"/>
    </source>
</evidence>
<sequence length="107" mass="12355">MKNIFKYDKETFLLIDNDIIQPDDQGNYEIPDGWTDIPFDPGLYLPKFYPDEKVWKETATKEYIESLQPPEPEASEIELLKKQNALLSYQLARLQKEVASLKGDGSS</sequence>
<dbReference type="RefSeq" id="WP_003185326.1">
    <property type="nucleotide sequence ID" value="NZ_BOQW01000001.1"/>
</dbReference>
<dbReference type="EMBL" id="NILC01000010">
    <property type="protein sequence ID" value="TWL31848.1"/>
    <property type="molecule type" value="Genomic_DNA"/>
</dbReference>
<protein>
    <submittedName>
        <fullName evidence="1">Uncharacterized protein</fullName>
    </submittedName>
</protein>
<reference evidence="1 2" key="1">
    <citation type="submission" date="2019-06" db="EMBL/GenBank/DDBJ databases">
        <title>Genome sequence analysis of &gt;100 Bacillus licheniformis strains suggests intrinsic resistance to this species.</title>
        <authorList>
            <person name="Wels M."/>
            <person name="Siezen R.J."/>
            <person name="Johansen E."/>
            <person name="Stuer-Lauridsen B."/>
            <person name="Bjerre K."/>
            <person name="Nielsen B.K.K."/>
        </authorList>
    </citation>
    <scope>NUCLEOTIDE SEQUENCE [LARGE SCALE GENOMIC DNA]</scope>
    <source>
        <strain evidence="1 2">BAC-16736</strain>
    </source>
</reference>
<dbReference type="Proteomes" id="UP000435910">
    <property type="component" value="Unassembled WGS sequence"/>
</dbReference>
<name>A0A415J7M2_BACLI</name>
<accession>A0A415J7M2</accession>
<dbReference type="AlphaFoldDB" id="A0A415J7M2"/>
<comment type="caution">
    <text evidence="1">The sequence shown here is derived from an EMBL/GenBank/DDBJ whole genome shotgun (WGS) entry which is preliminary data.</text>
</comment>